<dbReference type="GO" id="GO:0050660">
    <property type="term" value="F:flavin adenine dinucleotide binding"/>
    <property type="evidence" value="ECO:0007669"/>
    <property type="project" value="TreeGrafter"/>
</dbReference>
<dbReference type="PANTHER" id="PTHR12645:SF0">
    <property type="entry name" value="FAD-LINKED SULFHYDRYL OXIDASE ALR"/>
    <property type="match status" value="1"/>
</dbReference>
<protein>
    <recommendedName>
        <fullName evidence="2">thiol oxidase</fullName>
        <ecNumber evidence="2">1.8.3.2</ecNumber>
    </recommendedName>
</protein>
<evidence type="ECO:0000256" key="5">
    <source>
        <dbReference type="ARBA" id="ARBA00023002"/>
    </source>
</evidence>
<evidence type="ECO:0000256" key="2">
    <source>
        <dbReference type="ARBA" id="ARBA00012512"/>
    </source>
</evidence>
<sequence length="209" mass="24961">MKTRKRNKKGGKKKVYTRKDFNSNDGMLTTVWGPSIWHFLHTMSFNYPLKPTCNDKSDYKRFILNMGKILPCGHCRKNFSKNIASAPLTDKALKNRHNFSKWMFDFHEQINKMLHKKSNLTFKEVRNRYENFRARCTEDLETKIVVLKHKKSKKNKTKKNKKEKGCTEPLFGKKSKCIIKIVPKDEKTPTFQMDKKCVKRRTRRTRKKR</sequence>
<dbReference type="Pfam" id="PF04777">
    <property type="entry name" value="Evr1_Alr"/>
    <property type="match status" value="1"/>
</dbReference>
<name>A0A6C0INM6_9ZZZZ</name>
<dbReference type="AlphaFoldDB" id="A0A6C0INM6"/>
<evidence type="ECO:0000256" key="1">
    <source>
        <dbReference type="ARBA" id="ARBA00001974"/>
    </source>
</evidence>
<evidence type="ECO:0000256" key="6">
    <source>
        <dbReference type="ARBA" id="ARBA00023157"/>
    </source>
</evidence>
<keyword evidence="4" id="KW-0274">FAD</keyword>
<evidence type="ECO:0000259" key="7">
    <source>
        <dbReference type="PROSITE" id="PS51324"/>
    </source>
</evidence>
<evidence type="ECO:0000256" key="3">
    <source>
        <dbReference type="ARBA" id="ARBA00022630"/>
    </source>
</evidence>
<dbReference type="GO" id="GO:0016971">
    <property type="term" value="F:flavin-dependent sulfhydryl oxidase activity"/>
    <property type="evidence" value="ECO:0007669"/>
    <property type="project" value="InterPro"/>
</dbReference>
<dbReference type="EMBL" id="MN740232">
    <property type="protein sequence ID" value="QHT94831.1"/>
    <property type="molecule type" value="Genomic_DNA"/>
</dbReference>
<organism evidence="8">
    <name type="scientific">viral metagenome</name>
    <dbReference type="NCBI Taxonomy" id="1070528"/>
    <lineage>
        <taxon>unclassified sequences</taxon>
        <taxon>metagenomes</taxon>
        <taxon>organismal metagenomes</taxon>
    </lineage>
</organism>
<dbReference type="Gene3D" id="1.20.120.310">
    <property type="entry name" value="ERV/ALR sulfhydryl oxidase domain"/>
    <property type="match status" value="1"/>
</dbReference>
<dbReference type="InterPro" id="IPR017905">
    <property type="entry name" value="ERV/ALR_sulphydryl_oxidase"/>
</dbReference>
<proteinExistence type="predicted"/>
<comment type="cofactor">
    <cofactor evidence="1">
        <name>FAD</name>
        <dbReference type="ChEBI" id="CHEBI:57692"/>
    </cofactor>
</comment>
<evidence type="ECO:0000313" key="8">
    <source>
        <dbReference type="EMBL" id="QHT94831.1"/>
    </source>
</evidence>
<keyword evidence="5" id="KW-0560">Oxidoreductase</keyword>
<accession>A0A6C0INM6</accession>
<reference evidence="8" key="1">
    <citation type="journal article" date="2020" name="Nature">
        <title>Giant virus diversity and host interactions through global metagenomics.</title>
        <authorList>
            <person name="Schulz F."/>
            <person name="Roux S."/>
            <person name="Paez-Espino D."/>
            <person name="Jungbluth S."/>
            <person name="Walsh D.A."/>
            <person name="Denef V.J."/>
            <person name="McMahon K.D."/>
            <person name="Konstantinidis K.T."/>
            <person name="Eloe-Fadrosh E.A."/>
            <person name="Kyrpides N.C."/>
            <person name="Woyke T."/>
        </authorList>
    </citation>
    <scope>NUCLEOTIDE SEQUENCE</scope>
    <source>
        <strain evidence="8">GVMAG-M-3300024261-37</strain>
    </source>
</reference>
<dbReference type="SUPFAM" id="SSF69000">
    <property type="entry name" value="FAD-dependent thiol oxidase"/>
    <property type="match status" value="1"/>
</dbReference>
<dbReference type="InterPro" id="IPR039799">
    <property type="entry name" value="ALR/ERV"/>
</dbReference>
<dbReference type="PROSITE" id="PS51324">
    <property type="entry name" value="ERV_ALR"/>
    <property type="match status" value="1"/>
</dbReference>
<keyword evidence="6" id="KW-1015">Disulfide bond</keyword>
<dbReference type="PANTHER" id="PTHR12645">
    <property type="entry name" value="ALR/ERV"/>
    <property type="match status" value="1"/>
</dbReference>
<dbReference type="EC" id="1.8.3.2" evidence="2"/>
<evidence type="ECO:0000256" key="4">
    <source>
        <dbReference type="ARBA" id="ARBA00022827"/>
    </source>
</evidence>
<dbReference type="GO" id="GO:0005739">
    <property type="term" value="C:mitochondrion"/>
    <property type="evidence" value="ECO:0007669"/>
    <property type="project" value="TreeGrafter"/>
</dbReference>
<keyword evidence="3" id="KW-0285">Flavoprotein</keyword>
<feature type="domain" description="ERV/ALR sulfhydryl oxidase" evidence="7">
    <location>
        <begin position="22"/>
        <end position="129"/>
    </location>
</feature>
<dbReference type="InterPro" id="IPR036774">
    <property type="entry name" value="ERV/ALR_sulphydryl_oxid_sf"/>
</dbReference>